<accession>A0AA40VVQ8</accession>
<keyword evidence="2" id="KW-1185">Reference proteome</keyword>
<dbReference type="Proteomes" id="UP001165986">
    <property type="component" value="Unassembled WGS sequence"/>
</dbReference>
<reference evidence="1" key="1">
    <citation type="submission" date="2019-07" db="EMBL/GenBank/DDBJ databases">
        <title>Toxilogical consequences of a new and cryptic species of cyanobacteria (Komarekiella delphini-convector) recovered from the epidermis of a bottlenose dolphin and 1500 ft. in the air.</title>
        <authorList>
            <person name="Brown A.O."/>
            <person name="Dvorak P."/>
            <person name="Villanueva C.D."/>
            <person name="Foss A.J."/>
            <person name="Garvey A.D."/>
            <person name="Gibson Q.A."/>
            <person name="Johansen J.R."/>
            <person name="Casamatta D.A."/>
        </authorList>
    </citation>
    <scope>NUCLEOTIDE SEQUENCE</scope>
    <source>
        <strain evidence="1">SJRDD-AB1</strain>
    </source>
</reference>
<gene>
    <name evidence="1" type="ORF">FNW02_37155</name>
</gene>
<dbReference type="AlphaFoldDB" id="A0AA40VVQ8"/>
<proteinExistence type="predicted"/>
<organism evidence="1 2">
    <name type="scientific">Komarekiella delphini-convector SJRDD-AB1</name>
    <dbReference type="NCBI Taxonomy" id="2593771"/>
    <lineage>
        <taxon>Bacteria</taxon>
        <taxon>Bacillati</taxon>
        <taxon>Cyanobacteriota</taxon>
        <taxon>Cyanophyceae</taxon>
        <taxon>Nostocales</taxon>
        <taxon>Nostocaceae</taxon>
        <taxon>Komarekiella</taxon>
        <taxon>Komarekiella delphini-convector</taxon>
    </lineage>
</organism>
<dbReference type="EMBL" id="VJXY01000128">
    <property type="protein sequence ID" value="MBD6621178.1"/>
    <property type="molecule type" value="Genomic_DNA"/>
</dbReference>
<protein>
    <submittedName>
        <fullName evidence="1">Uncharacterized protein</fullName>
    </submittedName>
</protein>
<name>A0AA40VVQ8_9NOST</name>
<sequence length="119" mass="13371">MSHLQNITVPSHWPLPKYSLGQPTQKGIIVGIQYYPDDLMALTGSGYWRYAVVDKNDYSEISHLSEQKIQPLTPQEISAELHVEIEAHQQKISILQATFRSVEFGSVELTNTCSNNAQA</sequence>
<dbReference type="RefSeq" id="WP_191762498.1">
    <property type="nucleotide sequence ID" value="NZ_VJXY01000128.1"/>
</dbReference>
<evidence type="ECO:0000313" key="2">
    <source>
        <dbReference type="Proteomes" id="UP001165986"/>
    </source>
</evidence>
<comment type="caution">
    <text evidence="1">The sequence shown here is derived from an EMBL/GenBank/DDBJ whole genome shotgun (WGS) entry which is preliminary data.</text>
</comment>
<evidence type="ECO:0000313" key="1">
    <source>
        <dbReference type="EMBL" id="MBD6621178.1"/>
    </source>
</evidence>